<sequence>MRSTLNAVPTTNSLLKKSKLPFAVIIQPYTTLREDEAPVPVVSDSVISRCRRCRTYINPFITFIEQGHRWRCNMCNLTNDVPTAFDWDARNQKQVDRWSRAELNHSVVEFVAPPEYMVRPPQPLIYTFLIDVSAPAVASGLVATTARTILESLDRIPNKDKRTRVAFICVNQSLHYFSIPPPPAPSEPAMLVVSDLDEPFLPIPHNLLVPLAECREGIELLLNKLPDMFANSASTGNAMGPALKAAHKLIGNIGGKIVCLMASLPNLGIGKLEPRDDKKSLSAGAEKSLLHTQNSFYKAFAVECSKSQVTVDMFLFSSQYQDVASLSNLPRYTSGQTYFYPGWNAGRSEDAIKFAHEFSEHLSMEISLEAVLRVRATNGIRMNTFYGNFFTRSSDLCAFPSFPRDQSYSVEVAIDETIAKPFISLQAAVLHTTCNGERRIRVMTLAIPTTQNLADVYASADQVAITAFYAQRAAEKALSSGLPEARDLVVGKLVELLTTYRKELMTSNVGASAPLQFCANLRLLPLLFLALIKHVALRKTAAIPSDLRSAALDLLGTLPVKYLLQYIHADLYCLHNMPEEAGKPDEKTGEIVLPPKLNLSAALIERYGLYLIDDGQTQFLWVGRDAVPQLIMDVWGLPSLEHVKTGKTTLPVLDTDLSQRINAVISKLREKTGSIVWPNLYVVREDGDPALKLWASTFLIEDRADQGASYREFLTNMRERAN</sequence>
<dbReference type="Gene3D" id="2.60.40.1670">
    <property type="entry name" value="beta-sandwich domain of Sec23/24"/>
    <property type="match status" value="1"/>
</dbReference>
<evidence type="ECO:0000259" key="15">
    <source>
        <dbReference type="Pfam" id="PF04815"/>
    </source>
</evidence>
<evidence type="ECO:0000259" key="12">
    <source>
        <dbReference type="Pfam" id="PF00626"/>
    </source>
</evidence>
<dbReference type="InterPro" id="IPR036175">
    <property type="entry name" value="Sec23/24_helical_dom_sf"/>
</dbReference>
<feature type="domain" description="Sec23/Sec24 beta-sandwich" evidence="16">
    <location>
        <begin position="368"/>
        <end position="450"/>
    </location>
</feature>
<evidence type="ECO:0000256" key="11">
    <source>
        <dbReference type="ARBA" id="ARBA00023136"/>
    </source>
</evidence>
<evidence type="ECO:0000256" key="5">
    <source>
        <dbReference type="ARBA" id="ARBA00022448"/>
    </source>
</evidence>
<dbReference type="CDD" id="cd01479">
    <property type="entry name" value="Sec24-like"/>
    <property type="match status" value="1"/>
</dbReference>
<dbReference type="InterPro" id="IPR041742">
    <property type="entry name" value="Sec24-like_trunk_dom"/>
</dbReference>
<dbReference type="InterPro" id="IPR006896">
    <property type="entry name" value="Sec23/24_trunk_dom"/>
</dbReference>
<keyword evidence="11" id="KW-0472">Membrane</keyword>
<feature type="domain" description="Gelsolin-like" evidence="12">
    <location>
        <begin position="591"/>
        <end position="663"/>
    </location>
</feature>
<evidence type="ECO:0000256" key="7">
    <source>
        <dbReference type="ARBA" id="ARBA00022824"/>
    </source>
</evidence>
<evidence type="ECO:0000256" key="4">
    <source>
        <dbReference type="ARBA" id="ARBA00008334"/>
    </source>
</evidence>
<dbReference type="Gene3D" id="3.40.20.10">
    <property type="entry name" value="Severin"/>
    <property type="match status" value="1"/>
</dbReference>
<feature type="domain" description="Sec23/Sec24 trunk" evidence="14">
    <location>
        <begin position="121"/>
        <end position="361"/>
    </location>
</feature>
<gene>
    <name evidence="17" type="ORF">BZA70DRAFT_17144</name>
</gene>
<dbReference type="Gene3D" id="2.30.30.380">
    <property type="entry name" value="Zn-finger domain of Sec23/24"/>
    <property type="match status" value="1"/>
</dbReference>
<dbReference type="InterPro" id="IPR006900">
    <property type="entry name" value="Sec23/24_helical_dom"/>
</dbReference>
<feature type="domain" description="Sec23/Sec24 helical" evidence="15">
    <location>
        <begin position="461"/>
        <end position="564"/>
    </location>
</feature>
<dbReference type="InterPro" id="IPR036180">
    <property type="entry name" value="Gelsolin-like_dom_sf"/>
</dbReference>
<accession>A0ABR1FCM3</accession>
<keyword evidence="5" id="KW-0813">Transport</keyword>
<dbReference type="Pfam" id="PF08033">
    <property type="entry name" value="Sec23_BS"/>
    <property type="match status" value="1"/>
</dbReference>
<organism evidence="17 18">
    <name type="scientific">Myxozyma melibiosi</name>
    <dbReference type="NCBI Taxonomy" id="54550"/>
    <lineage>
        <taxon>Eukaryota</taxon>
        <taxon>Fungi</taxon>
        <taxon>Dikarya</taxon>
        <taxon>Ascomycota</taxon>
        <taxon>Saccharomycotina</taxon>
        <taxon>Lipomycetes</taxon>
        <taxon>Lipomycetales</taxon>
        <taxon>Lipomycetaceae</taxon>
        <taxon>Myxozyma</taxon>
    </lineage>
</organism>
<dbReference type="InterPro" id="IPR007123">
    <property type="entry name" value="Gelsolin-like_dom"/>
</dbReference>
<keyword evidence="6" id="KW-0963">Cytoplasm</keyword>
<dbReference type="PANTHER" id="PTHR13803:SF39">
    <property type="entry name" value="SECRETORY 24AB, ISOFORM A"/>
    <property type="match status" value="1"/>
</dbReference>
<dbReference type="InterPro" id="IPR050550">
    <property type="entry name" value="SEC23_SEC24_subfamily"/>
</dbReference>
<evidence type="ECO:0000256" key="6">
    <source>
        <dbReference type="ARBA" id="ARBA00022490"/>
    </source>
</evidence>
<evidence type="ECO:0000313" key="17">
    <source>
        <dbReference type="EMBL" id="KAK7207512.1"/>
    </source>
</evidence>
<dbReference type="InterPro" id="IPR036465">
    <property type="entry name" value="vWFA_dom_sf"/>
</dbReference>
<reference evidence="17 18" key="1">
    <citation type="submission" date="2024-03" db="EMBL/GenBank/DDBJ databases">
        <title>Genome-scale model development and genomic sequencing of the oleaginous clade Lipomyces.</title>
        <authorList>
            <consortium name="Lawrence Berkeley National Laboratory"/>
            <person name="Czajka J.J."/>
            <person name="Han Y."/>
            <person name="Kim J."/>
            <person name="Mondo S.J."/>
            <person name="Hofstad B.A."/>
            <person name="Robles A."/>
            <person name="Haridas S."/>
            <person name="Riley R."/>
            <person name="LaButti K."/>
            <person name="Pangilinan J."/>
            <person name="Andreopoulos W."/>
            <person name="Lipzen A."/>
            <person name="Yan J."/>
            <person name="Wang M."/>
            <person name="Ng V."/>
            <person name="Grigoriev I.V."/>
            <person name="Spatafora J.W."/>
            <person name="Magnuson J.K."/>
            <person name="Baker S.E."/>
            <person name="Pomraning K.R."/>
        </authorList>
    </citation>
    <scope>NUCLEOTIDE SEQUENCE [LARGE SCALE GENOMIC DNA]</scope>
    <source>
        <strain evidence="17 18">Phaff 52-87</strain>
    </source>
</reference>
<keyword evidence="7" id="KW-0256">Endoplasmic reticulum</keyword>
<evidence type="ECO:0000259" key="16">
    <source>
        <dbReference type="Pfam" id="PF08033"/>
    </source>
</evidence>
<feature type="domain" description="Zinc finger Sec23/Sec24-type" evidence="13">
    <location>
        <begin position="47"/>
        <end position="84"/>
    </location>
</feature>
<dbReference type="Proteomes" id="UP001498771">
    <property type="component" value="Unassembled WGS sequence"/>
</dbReference>
<dbReference type="Gene3D" id="1.20.120.730">
    <property type="entry name" value="Sec23/Sec24 helical domain"/>
    <property type="match status" value="1"/>
</dbReference>
<evidence type="ECO:0000256" key="8">
    <source>
        <dbReference type="ARBA" id="ARBA00022892"/>
    </source>
</evidence>
<evidence type="ECO:0000256" key="2">
    <source>
        <dbReference type="ARBA" id="ARBA00004496"/>
    </source>
</evidence>
<comment type="subcellular location">
    <subcellularLocation>
        <location evidence="2">Cytoplasm</location>
    </subcellularLocation>
    <subcellularLocation>
        <location evidence="3">Endoplasmic reticulum membrane</location>
    </subcellularLocation>
    <subcellularLocation>
        <location evidence="1">Golgi apparatus membrane</location>
    </subcellularLocation>
</comment>
<keyword evidence="18" id="KW-1185">Reference proteome</keyword>
<dbReference type="PANTHER" id="PTHR13803">
    <property type="entry name" value="SEC24-RELATED PROTEIN"/>
    <property type="match status" value="1"/>
</dbReference>
<evidence type="ECO:0000256" key="1">
    <source>
        <dbReference type="ARBA" id="ARBA00004394"/>
    </source>
</evidence>
<comment type="caution">
    <text evidence="17">The sequence shown here is derived from an EMBL/GenBank/DDBJ whole genome shotgun (WGS) entry which is preliminary data.</text>
</comment>
<dbReference type="Pfam" id="PF04810">
    <property type="entry name" value="zf-Sec23_Sec24"/>
    <property type="match status" value="1"/>
</dbReference>
<dbReference type="InterPro" id="IPR006895">
    <property type="entry name" value="Znf_Sec23_Sec24"/>
</dbReference>
<dbReference type="SUPFAM" id="SSF81995">
    <property type="entry name" value="beta-sandwich domain of Sec23/24"/>
    <property type="match status" value="1"/>
</dbReference>
<dbReference type="EMBL" id="JBBJBU010000001">
    <property type="protein sequence ID" value="KAK7207512.1"/>
    <property type="molecule type" value="Genomic_DNA"/>
</dbReference>
<evidence type="ECO:0000259" key="13">
    <source>
        <dbReference type="Pfam" id="PF04810"/>
    </source>
</evidence>
<evidence type="ECO:0000259" key="14">
    <source>
        <dbReference type="Pfam" id="PF04811"/>
    </source>
</evidence>
<dbReference type="RefSeq" id="XP_064770545.1">
    <property type="nucleotide sequence ID" value="XM_064909868.1"/>
</dbReference>
<proteinExistence type="inferred from homology"/>
<dbReference type="SUPFAM" id="SSF81811">
    <property type="entry name" value="Helical domain of Sec23/24"/>
    <property type="match status" value="1"/>
</dbReference>
<evidence type="ECO:0000256" key="9">
    <source>
        <dbReference type="ARBA" id="ARBA00022927"/>
    </source>
</evidence>
<dbReference type="SUPFAM" id="SSF82919">
    <property type="entry name" value="Zn-finger domain of Sec23/24"/>
    <property type="match status" value="1"/>
</dbReference>
<protein>
    <submittedName>
        <fullName evidence="17">COPII component protein</fullName>
    </submittedName>
</protein>
<dbReference type="SUPFAM" id="SSF82754">
    <property type="entry name" value="C-terminal, gelsolin-like domain of Sec23/24"/>
    <property type="match status" value="1"/>
</dbReference>
<dbReference type="SUPFAM" id="SSF53300">
    <property type="entry name" value="vWA-like"/>
    <property type="match status" value="1"/>
</dbReference>
<evidence type="ECO:0000256" key="10">
    <source>
        <dbReference type="ARBA" id="ARBA00023034"/>
    </source>
</evidence>
<dbReference type="Gene3D" id="3.40.50.410">
    <property type="entry name" value="von Willebrand factor, type A domain"/>
    <property type="match status" value="1"/>
</dbReference>
<dbReference type="GeneID" id="90035380"/>
<dbReference type="Pfam" id="PF04815">
    <property type="entry name" value="Sec23_helical"/>
    <property type="match status" value="1"/>
</dbReference>
<name>A0ABR1FCM3_9ASCO</name>
<dbReference type="InterPro" id="IPR036174">
    <property type="entry name" value="Znf_Sec23_Sec24_sf"/>
</dbReference>
<dbReference type="Pfam" id="PF00626">
    <property type="entry name" value="Gelsolin"/>
    <property type="match status" value="1"/>
</dbReference>
<evidence type="ECO:0000313" key="18">
    <source>
        <dbReference type="Proteomes" id="UP001498771"/>
    </source>
</evidence>
<dbReference type="InterPro" id="IPR029006">
    <property type="entry name" value="ADF-H/Gelsolin-like_dom_sf"/>
</dbReference>
<dbReference type="Pfam" id="PF04811">
    <property type="entry name" value="Sec23_trunk"/>
    <property type="match status" value="1"/>
</dbReference>
<dbReference type="InterPro" id="IPR012990">
    <property type="entry name" value="Beta-sandwich_Sec23_24"/>
</dbReference>
<evidence type="ECO:0000256" key="3">
    <source>
        <dbReference type="ARBA" id="ARBA00004586"/>
    </source>
</evidence>
<comment type="similarity">
    <text evidence="4">Belongs to the SEC23/SEC24 family. SEC24 subfamily.</text>
</comment>
<keyword evidence="10" id="KW-0333">Golgi apparatus</keyword>
<keyword evidence="8" id="KW-0931">ER-Golgi transport</keyword>
<keyword evidence="9" id="KW-0653">Protein transport</keyword>